<feature type="region of interest" description="Disordered" evidence="1">
    <location>
        <begin position="1527"/>
        <end position="1546"/>
    </location>
</feature>
<protein>
    <submittedName>
        <fullName evidence="2">Uncharacterized protein</fullName>
    </submittedName>
</protein>
<evidence type="ECO:0000313" key="3">
    <source>
        <dbReference type="Proteomes" id="UP001304298"/>
    </source>
</evidence>
<feature type="region of interest" description="Disordered" evidence="1">
    <location>
        <begin position="3207"/>
        <end position="3231"/>
    </location>
</feature>
<feature type="region of interest" description="Disordered" evidence="1">
    <location>
        <begin position="2131"/>
        <end position="2152"/>
    </location>
</feature>
<feature type="compositionally biased region" description="Low complexity" evidence="1">
    <location>
        <begin position="2619"/>
        <end position="2632"/>
    </location>
</feature>
<feature type="compositionally biased region" description="Polar residues" evidence="1">
    <location>
        <begin position="3413"/>
        <end position="3429"/>
    </location>
</feature>
<evidence type="ECO:0000256" key="1">
    <source>
        <dbReference type="SAM" id="MobiDB-lite"/>
    </source>
</evidence>
<dbReference type="EMBL" id="JAYFSI010000006">
    <property type="protein sequence ID" value="MEA5362863.1"/>
    <property type="molecule type" value="Genomic_DNA"/>
</dbReference>
<feature type="compositionally biased region" description="Low complexity" evidence="1">
    <location>
        <begin position="3449"/>
        <end position="3464"/>
    </location>
</feature>
<feature type="compositionally biased region" description="Low complexity" evidence="1">
    <location>
        <begin position="2669"/>
        <end position="2684"/>
    </location>
</feature>
<feature type="region of interest" description="Disordered" evidence="1">
    <location>
        <begin position="366"/>
        <end position="401"/>
    </location>
</feature>
<organism evidence="2 3">
    <name type="scientific">Amycolatopsis heterodermiae</name>
    <dbReference type="NCBI Taxonomy" id="3110235"/>
    <lineage>
        <taxon>Bacteria</taxon>
        <taxon>Bacillati</taxon>
        <taxon>Actinomycetota</taxon>
        <taxon>Actinomycetes</taxon>
        <taxon>Pseudonocardiales</taxon>
        <taxon>Pseudonocardiaceae</taxon>
        <taxon>Amycolatopsis</taxon>
    </lineage>
</organism>
<dbReference type="Proteomes" id="UP001304298">
    <property type="component" value="Unassembled WGS sequence"/>
</dbReference>
<feature type="compositionally biased region" description="Basic and acidic residues" evidence="1">
    <location>
        <begin position="515"/>
        <end position="530"/>
    </location>
</feature>
<dbReference type="RefSeq" id="WP_323330625.1">
    <property type="nucleotide sequence ID" value="NZ_JAYFSI010000006.1"/>
</dbReference>
<feature type="region of interest" description="Disordered" evidence="1">
    <location>
        <begin position="604"/>
        <end position="642"/>
    </location>
</feature>
<feature type="region of interest" description="Disordered" evidence="1">
    <location>
        <begin position="2606"/>
        <end position="2633"/>
    </location>
</feature>
<feature type="region of interest" description="Disordered" evidence="1">
    <location>
        <begin position="509"/>
        <end position="538"/>
    </location>
</feature>
<feature type="region of interest" description="Disordered" evidence="1">
    <location>
        <begin position="3413"/>
        <end position="3477"/>
    </location>
</feature>
<proteinExistence type="predicted"/>
<gene>
    <name evidence="2" type="ORF">VA596_25235</name>
</gene>
<reference evidence="2 3" key="1">
    <citation type="submission" date="2023-12" db="EMBL/GenBank/DDBJ databases">
        <title>Amycolatopsis sp. V23-08.</title>
        <authorList>
            <person name="Somphong A."/>
        </authorList>
    </citation>
    <scope>NUCLEOTIDE SEQUENCE [LARGE SCALE GENOMIC DNA]</scope>
    <source>
        <strain evidence="2 3">V23-08</strain>
    </source>
</reference>
<evidence type="ECO:0000313" key="2">
    <source>
        <dbReference type="EMBL" id="MEA5362863.1"/>
    </source>
</evidence>
<feature type="compositionally biased region" description="Low complexity" evidence="1">
    <location>
        <begin position="3207"/>
        <end position="3230"/>
    </location>
</feature>
<feature type="compositionally biased region" description="Basic and acidic residues" evidence="1">
    <location>
        <begin position="1535"/>
        <end position="1546"/>
    </location>
</feature>
<accession>A0ABU5R9F1</accession>
<sequence>MAATPDVDLTALAAKYGQGFDGDSHRGRFGLVIGVNGRDAAQVDQAVRNFQNSWDGRYPVAVVGFTWRHPASDVNDQKTIPYGAIRESIVRHPVTTELTSRITGDVYLHIGDADVDSFTTDRGPLFDAVDASVKDNPDGPPEILSGGYRVRDQDGPHANAAAQLDLDVRDAMAGVDPRSVYFPEPNTFVRLTGPKLENDATFGTKNPHTGRFDYGAKEGQGLLDSVIAQRNAGWKYGEHPAAIVKFDTGLAIRTDGSRIAAKAGPDPATLTQSHAHPTTWTDQVTHHLATHTAVDPNLARTAAKMAFHGITPNGPNPPKLSGPDLLKTLPKDERAAFTAAAKADPDARALANLAVKTRDALIDHRHQNSAQAPPKVHNGQSTPETTKTTDTSRRDTAPPARLVSERFDPAKSIAQQFEGDGLKDGELDGAITQIRYDVRRYQTESGDWVRDFTVPLDLTSNSGSVTPEARAQLAQDLQKHLDATVNQDNHLPGGDKLHVTVDVRTPQGTVDEDWQTDHSRGVPVDVHDSTVDGIRPTDQTHWDVHDAKTGLTHEVMHYLGLGEGYHDDHLLFHRVDQPGVMGPDAWTDSTLTDQNLAQIQEISDTAPIRDHHLGDPGVAPTPRPEPPSGHTQPPSSHQSPAKAPITVNTVTVEDPHPGQVLDRSVLPPPQHTLLGVHGLDPVLVGGDTPHDNFREAVAASLDDNAPREHARITGALDANQHETNLDALAEAANVHVHVLDTRGNWTSHGPETGRPVHIVQTEVDGKPTYLGTKENVHIGRPQVSYPGSTVLRTEEGRKVVHRGEFEIETVKGQHHVRLYTAILTPAARGSEFKDVHQDADGTVHPFSGDGKEGSKIFWVGGGRPLRALQWTAKYEHDINRKPGMQPVLRSFLVPLDTFTKVSEQATVEAQSQGNSLSMNVDQNGDTNQFGLRGKDFDALQRQALKGSLVTYTPGGHDHQMPDVAGRQEDLADLYHRLGISPDFDSAALGRENDPWFSWTPDGRKYFRNDPAALRGLAKTLGNHYHTWKNSPDLFFGPAGDSIPDVVTKEAADSKARRTEGMNVFLNTHGPGRATVGQLSDGIGAAIDTAVRQHAPDGVPVGPQELKDTILGEVKDSLKLPNQVLAEATPNARRDTLDNIRAAMTADPKVSAKAADVVTKAVTDRLTSELGDTGTFGPDVAKIVHQTVREHFDALKGDRGTQLDQVPQGKRGYLSGRRAEAFTKGIADDLAKNLKNLLTRPSVTIAPDVFAAQLKAQVVPKAMHPVTKTSLVGLDADALRAHFQAKQKDVADALTKELGRKNAGKLADTGFRKTLVNAVGPEVRNPDLLRNARFDPVTHEDADAFMDRLPDFATQAEIGSAIATDERRIKADFDTRETDLTDDGIEGTPFANEFGRWQAEHTLGYTQKNDPAVFTRHQAAGRELTSAIHDELAAPNPESAKKILDRLVSSVDEQTARKFAETVKPQADGRPDRAPGQSKPNTFGEHAQMVLNQYLKLTQGHQDAGRFVSRDAIAKAILFHDADKVNSKGQYGDAQVSHDREPEHRGAVRQMNRHEGLWANKRDFEIARQFVDSDPFGFYFRDMGVSAKDVHAFVKDLAHKAKTPDGRTPSASDVRDLFREFHQYYQADFSSYSPQAKFVNDTTGEVQDGYDKLTGLAVENGDHVKVPGEHRFAYSNEPRDGGKTPYEQKYQELAKLFDDAVHDGTVLVGDNDPDPGVDQDSAHGVRAVHETNPQAKPTVLARVKPREFTADETRAIDDALKHYAPILGERRANSSRAHAEQEVKHFAAVSFGVERGQIAPTARAEYLASHETVNLYAMGVINKEFGGGHRGIEGTVTHELAHGLLSYALDDYGKHVGSWNPDGSPHRKPGGEPPADPKIRDDVADFKAALKSHLLDPDGFATRSPRRSEFVTQLAQDNPDVFTRLENELSGKAAERIFKALKDNQAAFNVHTGHWDADGYPAFDGERPISKYGATNVHEDMAETAKYYFMDPDHLRQHAPHRAEFFDRLIAGWNPGHRDDVLVDDAPDTRPLRARLPEYARDGRALGALAPVDVRGAEEVGTRIEQLLRPLADGRPEGVDAITASLKGGGFESFLGSGKASMVRVGEKWFEVRVQAEPNLASVAADQITDAAPASGDVTNKNETTHGDPNADTTTGSIATSAFWLFPAGPYASVGVSAQLASPAIEHTSTNTGTEQRVIRSAGDLRNADVPVKYRITVTTQTGGQTGSEVDGSVRLLVPTDLAGLEPHETQDATPRDDWAERVEFLAPEAVLLDEQVFFDQVSGKLHPSVTKFGAPGRTALREFVSGGGLRQVIGTALSGTPVVSNDLFSPHGSYREAVELRAKPTNVELLGTVPGDSEVKLTDSSVAGGSTSAASKSGGDINGLFGGGAYVPGAVGGVAGVSASASAKVTQTSQSGTSVTTKTNLNAKGDIGLYKVTVDLAVTTSSGETVTVPATAYVRMGLPEAKAQGLPVPDGTRDKVTPGEKRFEPPYLAAAAAAGHVRAGTFTPAAKVQAQIENTLRERPGFAKFLPRFDKFQRDVSKGSGADTAERLSNLRKITATFSPAALRSKMDDLLGPGVSTQLKRRGLFTDEYLSVTVKAKLSPGRHLGQATGRSVKGSTVTSPTLTSSTTTEKGWSVGLEGRMMIPKTTSLTSLGISPTVTPVQYSDTTTWKNSGGPTTTTTTGIGGSPDAQVFEHDVEFEVEITSHTRHRSWVKKLTPGSPFRQTPRVSTVAKTGDGLPTISGQVDLWVSDGSAPKTDPARFAPGKPSAVDLDTAPKLDALLGADRPPAPKFLHVEAVANTEALRDEALRQLERAAGGDGVLGLPGGEARKRIDRMFSPQTFRSGLPRFLRQGARSGGFRYERRVADRVGGLGMNVGLSNPKLVMTSEAGGSDTTFAGGTKAGYEKSRKQAVEGNVQFGMTVRPDGGDPHGQGQLYTSAKWSPWSRTKGTSSELSASVDHVRRAPSDSRTVLVQYDADVRLVAETRQESVVNGGKSRAGADVKLPGAVFVRMSEDQAREQGLLPPLEPRTPAPGTLTAPALVGGTSSALGAAVVEDAPDLSGLIRNARATLGKTGDRLLPKSVLDDSMNNLQRMLDTASPESVTSLVDGALDGGVPLVLHDPGVVTTDTYQVQLKAKITETEFLDVAHDGSEIDHATSSTATAKETAGHGSSYGGQVRGAGRGLFSDSHAKVSGYDGVYKGVSGTRTKTDQTTAAGTKTTSKTASSSGPSARYRAKVEFELVVTRGDKTFPVTSQEADLVVRTAADDQKITTGSALKDHNAAATNVKAFTDADLKTWQDGGHGALPPSATTEGLRGAAEVRAAARQALRTAGARDGLISNTTLASAVTNELLQASLPDLVKGPLNVPDLHEAAVLRNGHGTVKVYARVVNPKLAGLSDSVKLEHSATETATFTGEAKATSSSEQQHNLGGGGVTDPGQNAHSWGGLDTRSPDPSTDPTSSTSAGDRSVTGKPKGRTGLVGFDVEYRVVADLGGGRTAAVEVKVPSSALVRMTDADVEAFLKTKLPDTLTQAQDAVKDAAEAWRTAEEAVDQAQRDADDRWLDQREGSHQLTEGGPALGVDTSGDAVQALRDALASAEADARDAGARLRAGNAEISRLNDVADQALTLAAAAEPGSAEQQGFLATRGSALEQAAAIRAAQPELTRARGAAQDRAERLAAVLDDHRNNRADQISRRKAALDEVAVARRQADDARQAWWDAKAELDRRVDAFDPSTVDAVLAQDTVTGVDTGTGLPYDFDVSQIEARPVTDRSGRVVAVSFLPAAEHTADIERDWADDHSDTVGSLPEGATPERTTALLRDGAKPDLDGRAFGEWASNSPAPWDPGTLFVMAHGRPQSVKLTLLGGRTVRVDGASFAKILAASKPFAQAAGSARPSITLIACSTGKLDGPGGVAHDFQRALSELGGPLRVHAPTEPALFGRPSAALGRATGATRGFTTVTDGGHFATFGERFAGEPADQPGTIVEFDALTATPLRDASGEVRGVSFLEPDEAAKVQAWLSQTTGENLIVEAAPDEMRDFASGAQPSLRGRGPGEGGVLVRAPWAEELAQGKTFLVTGHGEETRVKVLAQVDGVSRAVFVDGATLARLVTSSFVATQPESVTLFPCAAGRRPGSGGVAFDFHAASGLPVHAATDSVLANHRDDDEPSAPLFGATDDAFTAVVRGGHWTTFGKPADTGAVVAELAEALAKDWQYARPEAATGLVPLADRARTLEVVREAVATRLALRDPAPVLAQHEHPDLVRAVVDRHLGHRDADLAAGARELAEAVLVADTGDGPLPAISLSGSGAGAVAKALAGHLGAALAHDVLARVPVKIRGGDSGHVEISFASTRLRIDPAVAEIVGRLRTGLPVVRLDSVADSVESHENPGLLWTSVLAQVATFTGVTHVVDRRFDAVTGKWRPVGPSIRDFFPSAGKGDWRDGLVYRPLVAVPSGDTARSLAESIVERLGDGLPVPVVPEALAGEVQAELLALTPPGAAPFVVDGSSSPADAAAAVGLAEEFALLQLHGVTDTVAGRDDVLEIAARVADGQDVGAAADAIDALTRHDALRPGLVAVAMDAVLAGPDVEARAGEVAAVLRELSDVDLPPAVMREAVRGAAGDPEPTRRALWLMRRFRVTNLAWLYRWRIAEGVRRYQEQEKAASERSARLTAAVGGVRDDG</sequence>
<feature type="compositionally biased region" description="Basic and acidic residues" evidence="1">
    <location>
        <begin position="1460"/>
        <end position="1472"/>
    </location>
</feature>
<feature type="region of interest" description="Disordered" evidence="1">
    <location>
        <begin position="1857"/>
        <end position="1878"/>
    </location>
</feature>
<feature type="region of interest" description="Disordered" evidence="1">
    <location>
        <begin position="1460"/>
        <end position="1481"/>
    </location>
</feature>
<comment type="caution">
    <text evidence="2">The sequence shown here is derived from an EMBL/GenBank/DDBJ whole genome shotgun (WGS) entry which is preliminary data.</text>
</comment>
<keyword evidence="3" id="KW-1185">Reference proteome</keyword>
<feature type="compositionally biased region" description="Polar residues" evidence="1">
    <location>
        <begin position="629"/>
        <end position="639"/>
    </location>
</feature>
<feature type="region of interest" description="Disordered" evidence="1">
    <location>
        <begin position="2668"/>
        <end position="2688"/>
    </location>
</feature>
<name>A0ABU5R9F1_9PSEU</name>